<dbReference type="RefSeq" id="WP_089903613.1">
    <property type="nucleotide sequence ID" value="NZ_FOJG01000002.1"/>
</dbReference>
<comment type="similarity">
    <text evidence="1">Belongs to the short-chain dehydrogenases/reductases (SDR) family.</text>
</comment>
<dbReference type="PRINTS" id="PR00080">
    <property type="entry name" value="SDRFAMILY"/>
</dbReference>
<gene>
    <name evidence="2" type="ORF">SAMN04488122_6598</name>
</gene>
<dbReference type="InterPro" id="IPR036291">
    <property type="entry name" value="NAD(P)-bd_dom_sf"/>
</dbReference>
<dbReference type="InterPro" id="IPR050259">
    <property type="entry name" value="SDR"/>
</dbReference>
<dbReference type="OrthoDB" id="9804774at2"/>
<dbReference type="SUPFAM" id="SSF51735">
    <property type="entry name" value="NAD(P)-binding Rossmann-fold domains"/>
    <property type="match status" value="1"/>
</dbReference>
<dbReference type="PANTHER" id="PTHR42879:SF6">
    <property type="entry name" value="NADPH-DEPENDENT REDUCTASE BACG"/>
    <property type="match status" value="1"/>
</dbReference>
<evidence type="ECO:0000313" key="2">
    <source>
        <dbReference type="EMBL" id="SEW56221.1"/>
    </source>
</evidence>
<proteinExistence type="inferred from homology"/>
<dbReference type="PRINTS" id="PR00081">
    <property type="entry name" value="GDHRDH"/>
</dbReference>
<organism evidence="2 3">
    <name type="scientific">Chitinophaga arvensicola</name>
    <dbReference type="NCBI Taxonomy" id="29529"/>
    <lineage>
        <taxon>Bacteria</taxon>
        <taxon>Pseudomonadati</taxon>
        <taxon>Bacteroidota</taxon>
        <taxon>Chitinophagia</taxon>
        <taxon>Chitinophagales</taxon>
        <taxon>Chitinophagaceae</taxon>
        <taxon>Chitinophaga</taxon>
    </lineage>
</organism>
<keyword evidence="3" id="KW-1185">Reference proteome</keyword>
<dbReference type="STRING" id="29529.SAMN04488122_6598"/>
<evidence type="ECO:0000313" key="3">
    <source>
        <dbReference type="Proteomes" id="UP000199310"/>
    </source>
</evidence>
<protein>
    <submittedName>
        <fullName evidence="2">3-oxoacyl-[acyl-carrier protein] reductase</fullName>
    </submittedName>
</protein>
<dbReference type="Pfam" id="PF13561">
    <property type="entry name" value="adh_short_C2"/>
    <property type="match status" value="1"/>
</dbReference>
<dbReference type="PANTHER" id="PTHR42879">
    <property type="entry name" value="3-OXOACYL-(ACYL-CARRIER-PROTEIN) REDUCTASE"/>
    <property type="match status" value="1"/>
</dbReference>
<dbReference type="EMBL" id="FOJG01000002">
    <property type="protein sequence ID" value="SEW56221.1"/>
    <property type="molecule type" value="Genomic_DNA"/>
</dbReference>
<dbReference type="InterPro" id="IPR002347">
    <property type="entry name" value="SDR_fam"/>
</dbReference>
<dbReference type="AlphaFoldDB" id="A0A1I0SDH0"/>
<accession>A0A1I0SDH0</accession>
<dbReference type="Proteomes" id="UP000199310">
    <property type="component" value="Unassembled WGS sequence"/>
</dbReference>
<sequence>MDLSLKGKTALVCGSSQGIGLATAEELALLGATCILFARNEDRLKAVLPTLSTSSGQQHRYAVADFSDLAQVKEAAEKIAAQGTIHILINNTGGPAGGPILEANAAAFTAAFSQHLLCNQALAQLFVPGMISAGFGRIINIISTSVKTPIKNLGVSNTTRWAVAAWSKTLATELAPHGVTVNNVLPGSTSTARLEGLFNSSAAARNVSTEVIEAEWLKEIPMQRFGEAREIAALAAFLASPAAGYITGTSTAVDGGKTPVM</sequence>
<name>A0A1I0SDH0_9BACT</name>
<reference evidence="3" key="1">
    <citation type="submission" date="2016-10" db="EMBL/GenBank/DDBJ databases">
        <authorList>
            <person name="Varghese N."/>
            <person name="Submissions S."/>
        </authorList>
    </citation>
    <scope>NUCLEOTIDE SEQUENCE [LARGE SCALE GENOMIC DNA]</scope>
    <source>
        <strain evidence="3">DSM 3695</strain>
    </source>
</reference>
<evidence type="ECO:0000256" key="1">
    <source>
        <dbReference type="ARBA" id="ARBA00006484"/>
    </source>
</evidence>
<dbReference type="Gene3D" id="3.40.50.720">
    <property type="entry name" value="NAD(P)-binding Rossmann-like Domain"/>
    <property type="match status" value="1"/>
</dbReference>